<organism evidence="2 3">
    <name type="scientific">Rhizobium favelukesii</name>
    <dbReference type="NCBI Taxonomy" id="348824"/>
    <lineage>
        <taxon>Bacteria</taxon>
        <taxon>Pseudomonadati</taxon>
        <taxon>Pseudomonadota</taxon>
        <taxon>Alphaproteobacteria</taxon>
        <taxon>Hyphomicrobiales</taxon>
        <taxon>Rhizobiaceae</taxon>
        <taxon>Rhizobium/Agrobacterium group</taxon>
        <taxon>Rhizobium</taxon>
    </lineage>
</organism>
<dbReference type="Proteomes" id="UP000019443">
    <property type="component" value="Unassembled WGS sequence"/>
</dbReference>
<name>W6S1G8_9HYPH</name>
<dbReference type="RefSeq" id="WP_051166728.1">
    <property type="nucleotide sequence ID" value="NZ_ATTO01000055.1"/>
</dbReference>
<evidence type="ECO:0000313" key="2">
    <source>
        <dbReference type="EMBL" id="CDM60301.1"/>
    </source>
</evidence>
<accession>W6S1G8</accession>
<gene>
    <name evidence="2" type="ORF">LPU83_pLPU83b_0314</name>
</gene>
<reference evidence="2" key="1">
    <citation type="submission" date="2013-11" db="EMBL/GenBank/DDBJ databases">
        <title>Draft genome sequence of the broad-host-range Rhizobium sp. LPU83 strain, a member of the low-genetic diversity Oregon-like Rhizobium sp. group.</title>
        <authorList>
            <person name="Wibberg D."/>
            <person name="Puehler A."/>
            <person name="Schlueter A."/>
        </authorList>
    </citation>
    <scope>NUCLEOTIDE SEQUENCE [LARGE SCALE GENOMIC DNA]</scope>
    <source>
        <strain evidence="2">LPU83</strain>
        <plasmid evidence="2">pLPU83b</plasmid>
    </source>
</reference>
<keyword evidence="3" id="KW-1185">Reference proteome</keyword>
<evidence type="ECO:0000313" key="3">
    <source>
        <dbReference type="Proteomes" id="UP000019443"/>
    </source>
</evidence>
<protein>
    <submittedName>
        <fullName evidence="2">Uncharacterized protein</fullName>
    </submittedName>
</protein>
<dbReference type="AlphaFoldDB" id="W6S1G8"/>
<feature type="region of interest" description="Disordered" evidence="1">
    <location>
        <begin position="1"/>
        <end position="20"/>
    </location>
</feature>
<keyword evidence="2" id="KW-0614">Plasmid</keyword>
<geneLocation type="plasmid" evidence="2">
    <name>pLPU83b</name>
</geneLocation>
<dbReference type="EMBL" id="CBYB010000034">
    <property type="protein sequence ID" value="CDM60301.1"/>
    <property type="molecule type" value="Genomic_DNA"/>
</dbReference>
<evidence type="ECO:0000256" key="1">
    <source>
        <dbReference type="SAM" id="MobiDB-lite"/>
    </source>
</evidence>
<comment type="caution">
    <text evidence="2">The sequence shown here is derived from an EMBL/GenBank/DDBJ whole genome shotgun (WGS) entry which is preliminary data.</text>
</comment>
<sequence length="79" mass="8720">MIVQAATGDRTGATNEPAGKEWAKHSQKWFKSLSGGSELCEKMISLGLWHRFEPVLLPFLNAIRAEVDEVALNPGELKL</sequence>
<proteinExistence type="predicted"/>